<dbReference type="InterPro" id="IPR057727">
    <property type="entry name" value="WCX_dom"/>
</dbReference>
<dbReference type="RefSeq" id="WP_317994473.1">
    <property type="nucleotide sequence ID" value="NZ_AP025523.1"/>
</dbReference>
<evidence type="ECO:0000313" key="4">
    <source>
        <dbReference type="Proteomes" id="UP001317532"/>
    </source>
</evidence>
<reference evidence="3 4" key="1">
    <citation type="journal article" date="2022" name="ISME Commun">
        <title>Vulcanimicrobium alpinus gen. nov. sp. nov., the first cultivated representative of the candidate phylum 'Eremiobacterota', is a metabolically versatile aerobic anoxygenic phototroph.</title>
        <authorList>
            <person name="Yabe S."/>
            <person name="Muto K."/>
            <person name="Abe K."/>
            <person name="Yokota A."/>
            <person name="Staudigel H."/>
            <person name="Tebo B.M."/>
        </authorList>
    </citation>
    <scope>NUCLEOTIDE SEQUENCE [LARGE SCALE GENOMIC DNA]</scope>
    <source>
        <strain evidence="3 4">WC8-2</strain>
    </source>
</reference>
<dbReference type="InterPro" id="IPR026881">
    <property type="entry name" value="WYL_dom"/>
</dbReference>
<feature type="domain" description="WYL" evidence="1">
    <location>
        <begin position="164"/>
        <end position="217"/>
    </location>
</feature>
<protein>
    <recommendedName>
        <fullName evidence="5">WYL domain-containing protein</fullName>
    </recommendedName>
</protein>
<organism evidence="3 4">
    <name type="scientific">Vulcanimicrobium alpinum</name>
    <dbReference type="NCBI Taxonomy" id="3016050"/>
    <lineage>
        <taxon>Bacteria</taxon>
        <taxon>Bacillati</taxon>
        <taxon>Vulcanimicrobiota</taxon>
        <taxon>Vulcanimicrobiia</taxon>
        <taxon>Vulcanimicrobiales</taxon>
        <taxon>Vulcanimicrobiaceae</taxon>
        <taxon>Vulcanimicrobium</taxon>
    </lineage>
</organism>
<evidence type="ECO:0000313" key="3">
    <source>
        <dbReference type="EMBL" id="BDE06829.1"/>
    </source>
</evidence>
<accession>A0AAN1XWV7</accession>
<feature type="domain" description="WCX" evidence="2">
    <location>
        <begin position="251"/>
        <end position="328"/>
    </location>
</feature>
<proteinExistence type="predicted"/>
<evidence type="ECO:0000259" key="1">
    <source>
        <dbReference type="Pfam" id="PF13280"/>
    </source>
</evidence>
<dbReference type="KEGG" id="vab:WPS_21050"/>
<sequence length="335" mass="37348">MSKRFEDLDDAGRRDTGEAPESVARKIWLLLELLRHKRVRLDDYQRLHEVDKRSFQRDLQQLRAIGKSSGFRIAAKIKDGAIGLESLDTSLRRLDEDRPPFLALIAEIARTLGEPFHDELGAMADRAPEGETFLHLQAPRLVEGSRVAQVYEKLKSAWASRDGRAQVRFRYRSARAAEATDREVEPYRVVVRSGRYYLVGYDLGKKKWRFFALDAIVGLPTRSGTAARRRTIPEGYANPDVLGFMQGDETPVAVTVEFTPVVAAAAASRVWHRGQEVTHLPDGRVRIAVRVVDVDEVVRWTFGFGAQAKVVAPEAAVAAARRTADAIAAVYASAG</sequence>
<dbReference type="PANTHER" id="PTHR34580">
    <property type="match status" value="1"/>
</dbReference>
<gene>
    <name evidence="3" type="ORF">WPS_21050</name>
</gene>
<evidence type="ECO:0008006" key="5">
    <source>
        <dbReference type="Google" id="ProtNLM"/>
    </source>
</evidence>
<evidence type="ECO:0000259" key="2">
    <source>
        <dbReference type="Pfam" id="PF25583"/>
    </source>
</evidence>
<dbReference type="InterPro" id="IPR051534">
    <property type="entry name" value="CBASS_pafABC_assoc_protein"/>
</dbReference>
<name>A0AAN1XWV7_UNVUL</name>
<dbReference type="Pfam" id="PF13280">
    <property type="entry name" value="WYL"/>
    <property type="match status" value="1"/>
</dbReference>
<dbReference type="PROSITE" id="PS52050">
    <property type="entry name" value="WYL"/>
    <property type="match status" value="1"/>
</dbReference>
<dbReference type="Pfam" id="PF25583">
    <property type="entry name" value="WCX"/>
    <property type="match status" value="1"/>
</dbReference>
<dbReference type="PANTHER" id="PTHR34580:SF1">
    <property type="entry name" value="PROTEIN PAFC"/>
    <property type="match status" value="1"/>
</dbReference>
<dbReference type="Proteomes" id="UP001317532">
    <property type="component" value="Chromosome"/>
</dbReference>
<keyword evidence="4" id="KW-1185">Reference proteome</keyword>
<dbReference type="EMBL" id="AP025523">
    <property type="protein sequence ID" value="BDE06829.1"/>
    <property type="molecule type" value="Genomic_DNA"/>
</dbReference>
<dbReference type="AlphaFoldDB" id="A0AAN1XWV7"/>